<proteinExistence type="predicted"/>
<dbReference type="EMBL" id="QGNW01001110">
    <property type="protein sequence ID" value="RVW55676.1"/>
    <property type="molecule type" value="Genomic_DNA"/>
</dbReference>
<accession>A0A438F6Y3</accession>
<reference evidence="1 2" key="1">
    <citation type="journal article" date="2018" name="PLoS Genet.">
        <title>Population sequencing reveals clonal diversity and ancestral inbreeding in the grapevine cultivar Chardonnay.</title>
        <authorList>
            <person name="Roach M.J."/>
            <person name="Johnson D.L."/>
            <person name="Bohlmann J."/>
            <person name="van Vuuren H.J."/>
            <person name="Jones S.J."/>
            <person name="Pretorius I.S."/>
            <person name="Schmidt S.A."/>
            <person name="Borneman A.R."/>
        </authorList>
    </citation>
    <scope>NUCLEOTIDE SEQUENCE [LARGE SCALE GENOMIC DNA]</scope>
    <source>
        <strain evidence="2">cv. Chardonnay</strain>
        <tissue evidence="1">Leaf</tissue>
    </source>
</reference>
<dbReference type="PANTHER" id="PTHR34427">
    <property type="entry name" value="DUF4283 DOMAIN PROTEIN"/>
    <property type="match status" value="1"/>
</dbReference>
<evidence type="ECO:0000313" key="2">
    <source>
        <dbReference type="Proteomes" id="UP000288805"/>
    </source>
</evidence>
<dbReference type="PANTHER" id="PTHR34427:SF5">
    <property type="entry name" value="DUF4283 DOMAIN-CONTAINING PROTEIN"/>
    <property type="match status" value="1"/>
</dbReference>
<dbReference type="Proteomes" id="UP000288805">
    <property type="component" value="Unassembled WGS sequence"/>
</dbReference>
<sequence length="738" mass="80928">MRGGKCCFDVESKSFELSVEVVGEKLHGEDCLWKFDKCWEDGGRKFRLEQQSNQAGQFPFCSVLDHAAKRFCQVFPEGKGFAGGPATLAEKLRSLCVSSSGPAVPVRKDSRSFADVVKAKGDRLGDAIWAHFGGPELRHREEQLGWCLVGRWGEDAAFIPDLFALRNWAERVLQRGSHRFREKLLVLQKWGPEVDGCWTGGLAKEVWVRAVGLPLNFWSRNMFWKIGDCCGGFVAVDEDTAGFLWWEVPPWVSVVVPSSRSRGGETVEVRSGSSEGLCAGRRVNLSSLDLQLVKAALSCSGAEFQGREVAVADEFGTSAGVVTVFGGGQVVGGGEVVSGVAFGPKEVGCSAEDLTLGEGSCLGWEPPCGLDKDPIVSKALGVGQQEHSVLGWRAGVGGRLLEEVAAGAATCVEQGRQSFVMFASPMKRFWRRFLVVATVEDSFVGVGAGALEGESIAPFRVVLADGEEVDAPRSAVAVSGTREIGEEAWEWREEENLGVFTETKLQELSMGSMCSLGVGHFLDWAGVNLKGAAGGILMLWDKRVLQLVELEVGFILVAKLKALKFHLMTWNREVFGQLEMRKARALEQVAFWDAKERSCILSMEEVEAQEGAREEYKEWVLLEEIFWRQKSREGFEAQEAALLEEPFTVEEVFSALSAISVLRINLEKSDLIFNGKGVKNLDDVLVKLGRKVGSLPSSYLGLPLGAPFKSTVVSDGVKEQFHKRLSVEESIYFQMRKA</sequence>
<evidence type="ECO:0000313" key="1">
    <source>
        <dbReference type="EMBL" id="RVW55676.1"/>
    </source>
</evidence>
<dbReference type="AlphaFoldDB" id="A0A438F6Y3"/>
<protein>
    <submittedName>
        <fullName evidence="1">Uncharacterized protein</fullName>
    </submittedName>
</protein>
<comment type="caution">
    <text evidence="1">The sequence shown here is derived from an EMBL/GenBank/DDBJ whole genome shotgun (WGS) entry which is preliminary data.</text>
</comment>
<organism evidence="1 2">
    <name type="scientific">Vitis vinifera</name>
    <name type="common">Grape</name>
    <dbReference type="NCBI Taxonomy" id="29760"/>
    <lineage>
        <taxon>Eukaryota</taxon>
        <taxon>Viridiplantae</taxon>
        <taxon>Streptophyta</taxon>
        <taxon>Embryophyta</taxon>
        <taxon>Tracheophyta</taxon>
        <taxon>Spermatophyta</taxon>
        <taxon>Magnoliopsida</taxon>
        <taxon>eudicotyledons</taxon>
        <taxon>Gunneridae</taxon>
        <taxon>Pentapetalae</taxon>
        <taxon>rosids</taxon>
        <taxon>Vitales</taxon>
        <taxon>Vitaceae</taxon>
        <taxon>Viteae</taxon>
        <taxon>Vitis</taxon>
    </lineage>
</organism>
<name>A0A438F6Y3_VITVI</name>
<gene>
    <name evidence="1" type="ORF">CK203_096406</name>
</gene>